<evidence type="ECO:0000313" key="5">
    <source>
        <dbReference type="EMBL" id="GAB95043.1"/>
    </source>
</evidence>
<keyword evidence="6" id="KW-1185">Reference proteome</keyword>
<dbReference type="SUPFAM" id="SSF46689">
    <property type="entry name" value="Homeodomain-like"/>
    <property type="match status" value="1"/>
</dbReference>
<evidence type="ECO:0000256" key="1">
    <source>
        <dbReference type="ARBA" id="ARBA00023015"/>
    </source>
</evidence>
<dbReference type="Gene3D" id="1.10.10.60">
    <property type="entry name" value="Homeodomain-like"/>
    <property type="match status" value="1"/>
</dbReference>
<comment type="caution">
    <text evidence="5">The sequence shown here is derived from an EMBL/GenBank/DDBJ whole genome shotgun (WGS) entry which is preliminary data.</text>
</comment>
<sequence>MVGDATRLPGGVRLVGYASSGQTQGVHLGVPSATLTVILSLDGPVRVADTAEELSAGRALGLDVLVAGLQEQATHVVRPSHEAGVQIALDPLAARALFGVPAGQISASMTQAFDPGAWGGRLWQRVGETPTWEGRFDAITEAFEGRLARADRAVGVARGGPRREIAGAWRLLTARRGAISMDTLAAHAALSPRQFRDAFRAEFGVGPKAAARLLRFEHATTRLAAAVRARRTPSLAGVAADCGYADQSHLSREFRGFLGVPPSVWLEQERRNIQVGGHLSREDWTS</sequence>
<evidence type="ECO:0000256" key="3">
    <source>
        <dbReference type="ARBA" id="ARBA00023163"/>
    </source>
</evidence>
<organism evidence="5 6">
    <name type="scientific">Kineosphaera limosa NBRC 100340</name>
    <dbReference type="NCBI Taxonomy" id="1184609"/>
    <lineage>
        <taxon>Bacteria</taxon>
        <taxon>Bacillati</taxon>
        <taxon>Actinomycetota</taxon>
        <taxon>Actinomycetes</taxon>
        <taxon>Micrococcales</taxon>
        <taxon>Dermatophilaceae</taxon>
        <taxon>Kineosphaera</taxon>
    </lineage>
</organism>
<evidence type="ECO:0000313" key="6">
    <source>
        <dbReference type="Proteomes" id="UP000008366"/>
    </source>
</evidence>
<dbReference type="STRING" id="1184609.KILIM_015_01050"/>
<dbReference type="InterPro" id="IPR018060">
    <property type="entry name" value="HTH_AraC"/>
</dbReference>
<dbReference type="SMART" id="SM00342">
    <property type="entry name" value="HTH_ARAC"/>
    <property type="match status" value="1"/>
</dbReference>
<keyword evidence="3" id="KW-0804">Transcription</keyword>
<protein>
    <submittedName>
        <fullName evidence="5">Putative AraC family transcriptional regulator</fullName>
    </submittedName>
</protein>
<dbReference type="Pfam" id="PF12833">
    <property type="entry name" value="HTH_18"/>
    <property type="match status" value="1"/>
</dbReference>
<reference evidence="5 6" key="1">
    <citation type="submission" date="2012-08" db="EMBL/GenBank/DDBJ databases">
        <title>Whole genome shotgun sequence of Kineosphaera limosa NBRC 100340.</title>
        <authorList>
            <person name="Yoshida I."/>
            <person name="Isaki S."/>
            <person name="Hosoyama A."/>
            <person name="Tsuchikane K."/>
            <person name="Katsumata H."/>
            <person name="Ando Y."/>
            <person name="Ohji S."/>
            <person name="Hamada M."/>
            <person name="Tamura T."/>
            <person name="Yamazoe A."/>
            <person name="Yamazaki S."/>
            <person name="Fujita N."/>
        </authorList>
    </citation>
    <scope>NUCLEOTIDE SEQUENCE [LARGE SCALE GENOMIC DNA]</scope>
    <source>
        <strain evidence="5 6">NBRC 100340</strain>
    </source>
</reference>
<dbReference type="InterPro" id="IPR050204">
    <property type="entry name" value="AraC_XylS_family_regulators"/>
</dbReference>
<evidence type="ECO:0000256" key="2">
    <source>
        <dbReference type="ARBA" id="ARBA00023125"/>
    </source>
</evidence>
<proteinExistence type="predicted"/>
<dbReference type="EMBL" id="BAHD01000015">
    <property type="protein sequence ID" value="GAB95043.1"/>
    <property type="molecule type" value="Genomic_DNA"/>
</dbReference>
<keyword evidence="1" id="KW-0805">Transcription regulation</keyword>
<dbReference type="PANTHER" id="PTHR46796">
    <property type="entry name" value="HTH-TYPE TRANSCRIPTIONAL ACTIVATOR RHAS-RELATED"/>
    <property type="match status" value="1"/>
</dbReference>
<dbReference type="eggNOG" id="COG2207">
    <property type="taxonomic scope" value="Bacteria"/>
</dbReference>
<dbReference type="PANTHER" id="PTHR46796:SF15">
    <property type="entry name" value="BLL1074 PROTEIN"/>
    <property type="match status" value="1"/>
</dbReference>
<feature type="domain" description="HTH araC/xylS-type" evidence="4">
    <location>
        <begin position="163"/>
        <end position="268"/>
    </location>
</feature>
<dbReference type="AlphaFoldDB" id="K6VFS4"/>
<dbReference type="PROSITE" id="PS01124">
    <property type="entry name" value="HTH_ARAC_FAMILY_2"/>
    <property type="match status" value="1"/>
</dbReference>
<gene>
    <name evidence="5" type="ORF">KILIM_015_01050</name>
</gene>
<name>K6VFS4_9MICO</name>
<keyword evidence="2" id="KW-0238">DNA-binding</keyword>
<dbReference type="Proteomes" id="UP000008366">
    <property type="component" value="Unassembled WGS sequence"/>
</dbReference>
<dbReference type="GO" id="GO:0043565">
    <property type="term" value="F:sequence-specific DNA binding"/>
    <property type="evidence" value="ECO:0007669"/>
    <property type="project" value="InterPro"/>
</dbReference>
<evidence type="ECO:0000259" key="4">
    <source>
        <dbReference type="PROSITE" id="PS01124"/>
    </source>
</evidence>
<accession>K6VFS4</accession>
<dbReference type="GO" id="GO:0003700">
    <property type="term" value="F:DNA-binding transcription factor activity"/>
    <property type="evidence" value="ECO:0007669"/>
    <property type="project" value="InterPro"/>
</dbReference>
<dbReference type="InterPro" id="IPR009057">
    <property type="entry name" value="Homeodomain-like_sf"/>
</dbReference>